<dbReference type="EMBL" id="BOMP01000070">
    <property type="protein sequence ID" value="GIE41438.1"/>
    <property type="molecule type" value="Genomic_DNA"/>
</dbReference>
<proteinExistence type="predicted"/>
<evidence type="ECO:0000313" key="2">
    <source>
        <dbReference type="EMBL" id="GIE41438.1"/>
    </source>
</evidence>
<reference evidence="3 4" key="1">
    <citation type="submission" date="2020-08" db="EMBL/GenBank/DDBJ databases">
        <title>Sequencing the genomes of 1000 actinobacteria strains.</title>
        <authorList>
            <person name="Klenk H.-P."/>
        </authorList>
    </citation>
    <scope>NUCLEOTIDE SEQUENCE [LARGE SCALE GENOMIC DNA]</scope>
    <source>
        <strain evidence="3 4">DSM 43150</strain>
    </source>
</reference>
<dbReference type="RefSeq" id="WP_188119051.1">
    <property type="nucleotide sequence ID" value="NZ_BOMP01000070.1"/>
</dbReference>
<feature type="transmembrane region" description="Helical" evidence="1">
    <location>
        <begin position="17"/>
        <end position="41"/>
    </location>
</feature>
<evidence type="ECO:0000313" key="4">
    <source>
        <dbReference type="Proteomes" id="UP000590511"/>
    </source>
</evidence>
<keyword evidence="1" id="KW-0812">Transmembrane</keyword>
<sequence length="147" mass="15060">MRATGDRSDGGETLIELIVAIALMSTAVVAVLGSLVTAITVSDIHRKQTTAGVTLHNYAEAITRTVDAGGYPAGCGALTASFTPPAGYSASIKKVGYWTGSAWSSGCSTDRGLRQLTLEVASSDSRAVENLVIVVRKPCGLADALCG</sequence>
<dbReference type="EMBL" id="JACHNC010000001">
    <property type="protein sequence ID" value="MBB4746230.1"/>
    <property type="molecule type" value="Genomic_DNA"/>
</dbReference>
<evidence type="ECO:0000313" key="5">
    <source>
        <dbReference type="Proteomes" id="UP000631312"/>
    </source>
</evidence>
<organism evidence="3 4">
    <name type="scientific">Actinoplanes lobatus</name>
    <dbReference type="NCBI Taxonomy" id="113568"/>
    <lineage>
        <taxon>Bacteria</taxon>
        <taxon>Bacillati</taxon>
        <taxon>Actinomycetota</taxon>
        <taxon>Actinomycetes</taxon>
        <taxon>Micromonosporales</taxon>
        <taxon>Micromonosporaceae</taxon>
        <taxon>Actinoplanes</taxon>
    </lineage>
</organism>
<reference evidence="2 5" key="2">
    <citation type="submission" date="2021-01" db="EMBL/GenBank/DDBJ databases">
        <title>Whole genome shotgun sequence of Actinoplanes lobatus NBRC 12513.</title>
        <authorList>
            <person name="Komaki H."/>
            <person name="Tamura T."/>
        </authorList>
    </citation>
    <scope>NUCLEOTIDE SEQUENCE [LARGE SCALE GENOMIC DNA]</scope>
    <source>
        <strain evidence="2 5">NBRC 12513</strain>
    </source>
</reference>
<dbReference type="AlphaFoldDB" id="A0A7W7H8Z4"/>
<evidence type="ECO:0000256" key="1">
    <source>
        <dbReference type="SAM" id="Phobius"/>
    </source>
</evidence>
<name>A0A7W7H8Z4_9ACTN</name>
<dbReference type="Proteomes" id="UP000590511">
    <property type="component" value="Unassembled WGS sequence"/>
</dbReference>
<accession>A0A7W7H8Z4</accession>
<dbReference type="Proteomes" id="UP000631312">
    <property type="component" value="Unassembled WGS sequence"/>
</dbReference>
<evidence type="ECO:0000313" key="3">
    <source>
        <dbReference type="EMBL" id="MBB4746230.1"/>
    </source>
</evidence>
<keyword evidence="5" id="KW-1185">Reference proteome</keyword>
<keyword evidence="1" id="KW-0472">Membrane</keyword>
<gene>
    <name evidence="2" type="ORF">Alo02nite_43360</name>
    <name evidence="3" type="ORF">BJ964_000391</name>
</gene>
<keyword evidence="1" id="KW-1133">Transmembrane helix</keyword>
<protein>
    <submittedName>
        <fullName evidence="3">Type II secretory pathway pseudopilin PulG</fullName>
    </submittedName>
</protein>
<comment type="caution">
    <text evidence="3">The sequence shown here is derived from an EMBL/GenBank/DDBJ whole genome shotgun (WGS) entry which is preliminary data.</text>
</comment>